<dbReference type="GO" id="GO:0045004">
    <property type="term" value="P:DNA replication proofreading"/>
    <property type="evidence" value="ECO:0007669"/>
    <property type="project" value="TreeGrafter"/>
</dbReference>
<dbReference type="InterPro" id="IPR050240">
    <property type="entry name" value="DNA_pol_type-B"/>
</dbReference>
<comment type="caution">
    <text evidence="3">The sequence shown here is derived from an EMBL/GenBank/DDBJ whole genome shotgun (WGS) entry which is preliminary data.</text>
</comment>
<feature type="domain" description="DNA-directed DNA polymerase family B exonuclease" evidence="2">
    <location>
        <begin position="228"/>
        <end position="451"/>
    </location>
</feature>
<organism evidence="3">
    <name type="scientific">Psilocybe cubensis</name>
    <name type="common">Psychedelic mushroom</name>
    <name type="synonym">Stropharia cubensis</name>
    <dbReference type="NCBI Taxonomy" id="181762"/>
    <lineage>
        <taxon>Eukaryota</taxon>
        <taxon>Fungi</taxon>
        <taxon>Dikarya</taxon>
        <taxon>Basidiomycota</taxon>
        <taxon>Agaricomycotina</taxon>
        <taxon>Agaricomycetes</taxon>
        <taxon>Agaricomycetidae</taxon>
        <taxon>Agaricales</taxon>
        <taxon>Agaricineae</taxon>
        <taxon>Strophariaceae</taxon>
        <taxon>Psilocybe</taxon>
    </lineage>
</organism>
<dbReference type="GO" id="GO:0006287">
    <property type="term" value="P:base-excision repair, gap-filling"/>
    <property type="evidence" value="ECO:0007669"/>
    <property type="project" value="TreeGrafter"/>
</dbReference>
<gene>
    <name evidence="3" type="ORF">JR316_009991</name>
</gene>
<dbReference type="GO" id="GO:0008296">
    <property type="term" value="F:3'-5'-DNA exonuclease activity"/>
    <property type="evidence" value="ECO:0007669"/>
    <property type="project" value="TreeGrafter"/>
</dbReference>
<dbReference type="GO" id="GO:0043625">
    <property type="term" value="C:delta DNA polymerase complex"/>
    <property type="evidence" value="ECO:0007669"/>
    <property type="project" value="TreeGrafter"/>
</dbReference>
<evidence type="ECO:0000259" key="2">
    <source>
        <dbReference type="Pfam" id="PF03104"/>
    </source>
</evidence>
<dbReference type="SUPFAM" id="SSF53098">
    <property type="entry name" value="Ribonuclease H-like"/>
    <property type="match status" value="1"/>
</dbReference>
<name>A0A8H7XP99_PSICU</name>
<reference evidence="3" key="1">
    <citation type="submission" date="2021-02" db="EMBL/GenBank/DDBJ databases">
        <title>Psilocybe cubensis genome.</title>
        <authorList>
            <person name="Mckernan K.J."/>
            <person name="Crawford S."/>
            <person name="Trippe A."/>
            <person name="Kane L.T."/>
            <person name="Mclaughlin S."/>
        </authorList>
    </citation>
    <scope>NUCLEOTIDE SEQUENCE [LARGE SCALE GENOMIC DNA]</scope>
    <source>
        <strain evidence="3">MGC-MH-2018</strain>
    </source>
</reference>
<dbReference type="GO" id="GO:0003676">
    <property type="term" value="F:nucleic acid binding"/>
    <property type="evidence" value="ECO:0007669"/>
    <property type="project" value="InterPro"/>
</dbReference>
<accession>A0A8H7XP99</accession>
<evidence type="ECO:0000313" key="3">
    <source>
        <dbReference type="EMBL" id="KAG5165295.1"/>
    </source>
</evidence>
<dbReference type="InterPro" id="IPR012337">
    <property type="entry name" value="RNaseH-like_sf"/>
</dbReference>
<dbReference type="InterPro" id="IPR036397">
    <property type="entry name" value="RNaseH_sf"/>
</dbReference>
<dbReference type="AlphaFoldDB" id="A0A8H7XP99"/>
<sequence length="570" mass="64685">MTRHGAFFSSLLSSSATSLFRQTYIYRLGAPGFMPNQGSTRFTRSQATNRGVTPNSFCDILQNLSLNDDEVDIGWARPSLPRSNGTRPSIKFQAIEITESSPSLETSELHIFGVTKAGHSLLARVQGFEHYFYYPAPPGLLSRDLDPLCEYVNNALSPPTRAVPNPPLSVSSIDLRHEKTAPPPVGRDTPYLRIFLARHHDIDKFQTHFFTSGKCRYRQLFATREESHEAVVPYHLRFMLDTGINAMSWLKFVSNKYDIVPETEKISTCQLEVVLQYNDEHILLCSPRDKEELFAPLRILSYDIETHVPADGTFPSATKDPVLQIGNMVTTHGSHEPTIRAIFTLGTCSPINGAEVRSFKTEAEMLLAWSQFVNEVDPDIITGYNITKFDTPYLLNRATALSLPKFAHLGRVKSWRQTLPYPFMKVEEFSQCPGYNGRLLLDVFQHIREGNYSDFQGPGKSKLNYVAQVALWDQKEDLPYKQIPILQAGTANDRRTLAVYCLKDTYLPLQLFTMYNLLGRESTKAKEAHVSLNSKRKKPFLKDLSRDCRKALREDYIIPDSKLSSLLDQR</sequence>
<dbReference type="Gene3D" id="3.30.420.10">
    <property type="entry name" value="Ribonuclease H-like superfamily/Ribonuclease H"/>
    <property type="match status" value="1"/>
</dbReference>
<dbReference type="Gene3D" id="3.30.342.10">
    <property type="entry name" value="DNA Polymerase, chain B, domain 1"/>
    <property type="match status" value="1"/>
</dbReference>
<dbReference type="InterPro" id="IPR006133">
    <property type="entry name" value="DNA-dir_DNA_pol_B_exonuc"/>
</dbReference>
<dbReference type="EMBL" id="JAFIQS010000010">
    <property type="protein sequence ID" value="KAG5165295.1"/>
    <property type="molecule type" value="Genomic_DNA"/>
</dbReference>
<dbReference type="GO" id="GO:0003887">
    <property type="term" value="F:DNA-directed DNA polymerase activity"/>
    <property type="evidence" value="ECO:0007669"/>
    <property type="project" value="TreeGrafter"/>
</dbReference>
<proteinExistence type="predicted"/>
<protein>
    <recommendedName>
        <fullName evidence="1">DNA polymerase delta catalytic subunit</fullName>
    </recommendedName>
</protein>
<dbReference type="GO" id="GO:0006297">
    <property type="term" value="P:nucleotide-excision repair, DNA gap filling"/>
    <property type="evidence" value="ECO:0007669"/>
    <property type="project" value="TreeGrafter"/>
</dbReference>
<dbReference type="Pfam" id="PF03104">
    <property type="entry name" value="DNA_pol_B_exo1"/>
    <property type="match status" value="1"/>
</dbReference>
<dbReference type="PANTHER" id="PTHR10322">
    <property type="entry name" value="DNA POLYMERASE CATALYTIC SUBUNIT"/>
    <property type="match status" value="1"/>
</dbReference>
<dbReference type="PANTHER" id="PTHR10322:SF23">
    <property type="entry name" value="DNA POLYMERASE DELTA CATALYTIC SUBUNIT"/>
    <property type="match status" value="1"/>
</dbReference>
<evidence type="ECO:0000256" key="1">
    <source>
        <dbReference type="ARBA" id="ARBA00024411"/>
    </source>
</evidence>